<evidence type="ECO:0000313" key="10">
    <source>
        <dbReference type="Proteomes" id="UP000265427"/>
    </source>
</evidence>
<dbReference type="EMBL" id="QUTA01006616">
    <property type="protein sequence ID" value="RHY10328.1"/>
    <property type="molecule type" value="Genomic_DNA"/>
</dbReference>
<dbReference type="EMBL" id="QUTE01009930">
    <property type="protein sequence ID" value="RHZ16180.1"/>
    <property type="molecule type" value="Genomic_DNA"/>
</dbReference>
<evidence type="ECO:0000313" key="17">
    <source>
        <dbReference type="Proteomes" id="UP000286510"/>
    </source>
</evidence>
<accession>A0A397AWG5</accession>
<reference evidence="9 15" key="1">
    <citation type="journal article" date="2018" name="J. Invertebr. Pathol.">
        <title>New genotyping method for the causative agent of crayfish plague (Aphanomyces astaci) based on whole genome data.</title>
        <authorList>
            <person name="Minardi D."/>
            <person name="Studholme D.J."/>
            <person name="van der Giezen M."/>
            <person name="Pretto T."/>
            <person name="Oidtmann B."/>
        </authorList>
    </citation>
    <scope>NUCLEOTIDE SEQUENCE [LARGE SCALE GENOMIC DNA]</scope>
    <source>
        <strain evidence="9 15">KB13</strain>
    </source>
</reference>
<dbReference type="Pfam" id="PF00560">
    <property type="entry name" value="LRR_1"/>
    <property type="match status" value="3"/>
</dbReference>
<evidence type="ECO:0008006" key="18">
    <source>
        <dbReference type="Google" id="ProtNLM"/>
    </source>
</evidence>
<dbReference type="Proteomes" id="UP000265716">
    <property type="component" value="Unassembled WGS sequence"/>
</dbReference>
<evidence type="ECO:0000313" key="4">
    <source>
        <dbReference type="EMBL" id="RHY50187.1"/>
    </source>
</evidence>
<evidence type="ECO:0000313" key="11">
    <source>
        <dbReference type="Proteomes" id="UP000265716"/>
    </source>
</evidence>
<sequence length="271" mass="29391">MGQTVSGPSIPDAESRALRDLFSALRSKSNQLRPTRTSLPNQSNYPPFNDGKDSWTGITVEMGHVVSIELPNSHLIGELPAAIGQLTYLRVLNLSSNDIRVATYNPFGAGALPRNLGQLTQLRTLSLEYNSFSGPLPVSATQLLLLERLNVRSNCFSGTIPNNMGNLTQLKFLSLRTIPSSLGNCLHLTFLNLSSNQLSGTVPQSLTQLTALRHLYVFGNSVDFGQSLPPSIRPILQRQEVEYLKQVQGRHARVPTALLVASGSPSTSTAS</sequence>
<dbReference type="Proteomes" id="UP000266196">
    <property type="component" value="Unassembled WGS sequence"/>
</dbReference>
<protein>
    <recommendedName>
        <fullName evidence="18">Leucine-rich repeat-containing N-terminal plant-type domain-containing protein</fullName>
    </recommendedName>
</protein>
<dbReference type="Proteomes" id="UP000275652">
    <property type="component" value="Unassembled WGS sequence"/>
</dbReference>
<evidence type="ECO:0000313" key="14">
    <source>
        <dbReference type="Proteomes" id="UP000266643"/>
    </source>
</evidence>
<comment type="caution">
    <text evidence="2">The sequence shown here is derived from an EMBL/GenBank/DDBJ whole genome shotgun (WGS) entry which is preliminary data.</text>
</comment>
<dbReference type="PANTHER" id="PTHR48006">
    <property type="entry name" value="LEUCINE-RICH REPEAT-CONTAINING PROTEIN DDB_G0281931-RELATED"/>
    <property type="match status" value="1"/>
</dbReference>
<dbReference type="EMBL" id="QUSZ01002211">
    <property type="protein sequence ID" value="RHY23018.1"/>
    <property type="molecule type" value="Genomic_DNA"/>
</dbReference>
<dbReference type="Proteomes" id="UP000265427">
    <property type="component" value="Unassembled WGS sequence"/>
</dbReference>
<dbReference type="Proteomes" id="UP000286510">
    <property type="component" value="Unassembled WGS sequence"/>
</dbReference>
<dbReference type="Pfam" id="PF13516">
    <property type="entry name" value="LRR_6"/>
    <property type="match status" value="1"/>
</dbReference>
<evidence type="ECO:0000256" key="1">
    <source>
        <dbReference type="SAM" id="MobiDB-lite"/>
    </source>
</evidence>
<evidence type="ECO:0000313" key="13">
    <source>
        <dbReference type="Proteomes" id="UP000266239"/>
    </source>
</evidence>
<feature type="region of interest" description="Disordered" evidence="1">
    <location>
        <begin position="29"/>
        <end position="50"/>
    </location>
</feature>
<evidence type="ECO:0000313" key="2">
    <source>
        <dbReference type="EMBL" id="RHY10328.1"/>
    </source>
</evidence>
<dbReference type="Gene3D" id="3.80.10.10">
    <property type="entry name" value="Ribonuclease Inhibitor"/>
    <property type="match status" value="2"/>
</dbReference>
<evidence type="ECO:0000313" key="6">
    <source>
        <dbReference type="EMBL" id="RHY56273.1"/>
    </source>
</evidence>
<dbReference type="EMBL" id="QUTB01005547">
    <property type="protein sequence ID" value="RHY54753.1"/>
    <property type="molecule type" value="Genomic_DNA"/>
</dbReference>
<evidence type="ECO:0000313" key="16">
    <source>
        <dbReference type="Proteomes" id="UP000283543"/>
    </source>
</evidence>
<dbReference type="EMBL" id="QUTI01026542">
    <property type="protein sequence ID" value="RLO05626.1"/>
    <property type="molecule type" value="Genomic_DNA"/>
</dbReference>
<dbReference type="AlphaFoldDB" id="A0A397AWG5"/>
<dbReference type="VEuPathDB" id="FungiDB:H257_00881"/>
<evidence type="ECO:0000313" key="12">
    <source>
        <dbReference type="Proteomes" id="UP000266196"/>
    </source>
</evidence>
<dbReference type="InterPro" id="IPR051824">
    <property type="entry name" value="LRR_Rcpt-Like_S/T_Kinase"/>
</dbReference>
<feature type="compositionally biased region" description="Polar residues" evidence="1">
    <location>
        <begin position="29"/>
        <end position="46"/>
    </location>
</feature>
<dbReference type="InterPro" id="IPR001611">
    <property type="entry name" value="Leu-rich_rpt"/>
</dbReference>
<evidence type="ECO:0000313" key="5">
    <source>
        <dbReference type="EMBL" id="RHY54753.1"/>
    </source>
</evidence>
<dbReference type="EMBL" id="QUTC01006838">
    <property type="protein sequence ID" value="RHY50187.1"/>
    <property type="molecule type" value="Genomic_DNA"/>
</dbReference>
<proteinExistence type="predicted"/>
<evidence type="ECO:0000313" key="15">
    <source>
        <dbReference type="Proteomes" id="UP000275652"/>
    </source>
</evidence>
<name>A0A397AWG5_APHAT</name>
<evidence type="ECO:0000313" key="9">
    <source>
        <dbReference type="EMBL" id="RLO05626.1"/>
    </source>
</evidence>
<gene>
    <name evidence="2" type="ORF">DYB25_002982</name>
    <name evidence="8" type="ORF">DYB26_002830</name>
    <name evidence="9" type="ORF">DYB28_005064</name>
    <name evidence="6" type="ORF">DYB30_000807</name>
    <name evidence="7" type="ORF">DYB31_001731</name>
    <name evidence="5" type="ORF">DYB34_003005</name>
    <name evidence="3" type="ORF">DYB36_002873</name>
    <name evidence="4" type="ORF">DYB38_003067</name>
</gene>
<evidence type="ECO:0000313" key="7">
    <source>
        <dbReference type="EMBL" id="RHZ16180.1"/>
    </source>
</evidence>
<dbReference type="Proteomes" id="UP000283543">
    <property type="component" value="Unassembled WGS sequence"/>
</dbReference>
<evidence type="ECO:0000313" key="8">
    <source>
        <dbReference type="EMBL" id="RHZ22305.1"/>
    </source>
</evidence>
<dbReference type="EMBL" id="QUTF01012649">
    <property type="protein sequence ID" value="RHZ22305.1"/>
    <property type="molecule type" value="Genomic_DNA"/>
</dbReference>
<dbReference type="Proteomes" id="UP000266239">
    <property type="component" value="Unassembled WGS sequence"/>
</dbReference>
<dbReference type="InterPro" id="IPR032675">
    <property type="entry name" value="LRR_dom_sf"/>
</dbReference>
<dbReference type="EMBL" id="QUTD01006293">
    <property type="protein sequence ID" value="RHY56273.1"/>
    <property type="molecule type" value="Genomic_DNA"/>
</dbReference>
<reference evidence="10 11" key="2">
    <citation type="submission" date="2018-08" db="EMBL/GenBank/DDBJ databases">
        <title>Aphanomyces genome sequencing and annotation.</title>
        <authorList>
            <person name="Minardi D."/>
            <person name="Oidtmann B."/>
            <person name="Van Der Giezen M."/>
            <person name="Studholme D.J."/>
        </authorList>
    </citation>
    <scope>NUCLEOTIDE SEQUENCE [LARGE SCALE GENOMIC DNA]</scope>
    <source>
        <strain evidence="7 12">197901</strain>
        <strain evidence="6 14">D2</strain>
        <strain evidence="8 17">FDL457</strain>
        <strain evidence="3 10">Kv</strain>
        <strain evidence="4 11">SA</strain>
        <strain evidence="5 16">Si</strain>
        <strain evidence="2 13">Yx</strain>
    </source>
</reference>
<evidence type="ECO:0000313" key="3">
    <source>
        <dbReference type="EMBL" id="RHY23018.1"/>
    </source>
</evidence>
<dbReference type="Proteomes" id="UP000266643">
    <property type="component" value="Unassembled WGS sequence"/>
</dbReference>
<organism evidence="2 13">
    <name type="scientific">Aphanomyces astaci</name>
    <name type="common">Crayfish plague agent</name>
    <dbReference type="NCBI Taxonomy" id="112090"/>
    <lineage>
        <taxon>Eukaryota</taxon>
        <taxon>Sar</taxon>
        <taxon>Stramenopiles</taxon>
        <taxon>Oomycota</taxon>
        <taxon>Saprolegniomycetes</taxon>
        <taxon>Saprolegniales</taxon>
        <taxon>Verrucalvaceae</taxon>
        <taxon>Aphanomyces</taxon>
    </lineage>
</organism>
<dbReference type="SUPFAM" id="SSF52058">
    <property type="entry name" value="L domain-like"/>
    <property type="match status" value="1"/>
</dbReference>